<dbReference type="Pfam" id="PF00656">
    <property type="entry name" value="Peptidase_C14"/>
    <property type="match status" value="1"/>
</dbReference>
<dbReference type="InterPro" id="IPR029030">
    <property type="entry name" value="Caspase-like_dom_sf"/>
</dbReference>
<dbReference type="InterPro" id="IPR033139">
    <property type="entry name" value="Caspase_cys_AS"/>
</dbReference>
<comment type="similarity">
    <text evidence="1 6">Belongs to the peptidase C14A family.</text>
</comment>
<proteinExistence type="inferred from homology"/>
<dbReference type="SMART" id="SM00115">
    <property type="entry name" value="CASc"/>
    <property type="match status" value="1"/>
</dbReference>
<keyword evidence="5" id="KW-0865">Zymogen</keyword>
<dbReference type="CDD" id="cd00032">
    <property type="entry name" value="CASc"/>
    <property type="match status" value="1"/>
</dbReference>
<evidence type="ECO:0000259" key="8">
    <source>
        <dbReference type="PROSITE" id="PS50208"/>
    </source>
</evidence>
<dbReference type="PROSITE" id="PS50208">
    <property type="entry name" value="CASPASE_P20"/>
    <property type="match status" value="1"/>
</dbReference>
<evidence type="ECO:0000256" key="6">
    <source>
        <dbReference type="RuleBase" id="RU003971"/>
    </source>
</evidence>
<dbReference type="PROSITE" id="PS01121">
    <property type="entry name" value="CASPASE_HIS"/>
    <property type="match status" value="1"/>
</dbReference>
<dbReference type="PANTHER" id="PTHR22576">
    <property type="entry name" value="MUCOSA ASSOCIATED LYMPHOID TISSUE LYMPHOMA TRANSLOCATION PROTEIN 1/PARACASPASE"/>
    <property type="match status" value="1"/>
</dbReference>
<dbReference type="SUPFAM" id="SSF52129">
    <property type="entry name" value="Caspase-like"/>
    <property type="match status" value="1"/>
</dbReference>
<dbReference type="WBParaSite" id="maker-uti_cns_0005147-snap-gene-0.5-mRNA-1">
    <property type="protein sequence ID" value="maker-uti_cns_0005147-snap-gene-0.5-mRNA-1"/>
    <property type="gene ID" value="maker-uti_cns_0005147-snap-gene-0.5"/>
</dbReference>
<sequence length="324" mass="36257">MSDQAAVEQPNKGDATDAGSSIFKRSSQVQPAFPQPLPTAALEDIDAEYQMGNPSRGFCLIFNHRYCLQQLIKSVALKQVNFLSSTHQPTREGSDVDASSIENSFRRLGFDVRTFRDLTASNLLDVLREFRLKNHSNNDCFAVVLLSHGYEGHFYAKDRDLPIDFVVRQFKPDACKTLAGKPKLFFIQACRGDNFDRGVEVTDGEDDTLDALPPAGVGVGSGAGISGPFRVPLESDFFFFYSTPPGYFSWRNSHRGSWFGQQLTALLDRHGDRMELQHLMLMVQRLVSSAYASDTGDPKSTGMKQMPVTVSQLRKLLYFRPKQH</sequence>
<dbReference type="InterPro" id="IPR011600">
    <property type="entry name" value="Pept_C14_caspase"/>
</dbReference>
<dbReference type="GO" id="GO:0006508">
    <property type="term" value="P:proteolysis"/>
    <property type="evidence" value="ECO:0007669"/>
    <property type="project" value="UniProtKB-KW"/>
</dbReference>
<evidence type="ECO:0000256" key="4">
    <source>
        <dbReference type="ARBA" id="ARBA00022807"/>
    </source>
</evidence>
<dbReference type="InterPro" id="IPR016129">
    <property type="entry name" value="Caspase_his_AS"/>
</dbReference>
<dbReference type="PROSITE" id="PS01122">
    <property type="entry name" value="CASPASE_CYS"/>
    <property type="match status" value="1"/>
</dbReference>
<evidence type="ECO:0000256" key="2">
    <source>
        <dbReference type="ARBA" id="ARBA00022670"/>
    </source>
</evidence>
<dbReference type="PRINTS" id="PR00376">
    <property type="entry name" value="IL1BCENZYME"/>
</dbReference>
<feature type="domain" description="Caspase family p20" evidence="8">
    <location>
        <begin position="55"/>
        <end position="194"/>
    </location>
</feature>
<dbReference type="GO" id="GO:0004197">
    <property type="term" value="F:cysteine-type endopeptidase activity"/>
    <property type="evidence" value="ECO:0007669"/>
    <property type="project" value="InterPro"/>
</dbReference>
<evidence type="ECO:0000256" key="5">
    <source>
        <dbReference type="ARBA" id="ARBA00023145"/>
    </source>
</evidence>
<evidence type="ECO:0000256" key="1">
    <source>
        <dbReference type="ARBA" id="ARBA00010134"/>
    </source>
</evidence>
<evidence type="ECO:0000256" key="3">
    <source>
        <dbReference type="ARBA" id="ARBA00022801"/>
    </source>
</evidence>
<dbReference type="Gene3D" id="3.40.50.1460">
    <property type="match status" value="1"/>
</dbReference>
<dbReference type="Proteomes" id="UP000095280">
    <property type="component" value="Unplaced"/>
</dbReference>
<evidence type="ECO:0000313" key="9">
    <source>
        <dbReference type="Proteomes" id="UP000095280"/>
    </source>
</evidence>
<dbReference type="PANTHER" id="PTHR22576:SF41">
    <property type="entry name" value="CASPASE 14, APOPTOSIS-RELATED CYSTEINE PEPTIDASE"/>
    <property type="match status" value="1"/>
</dbReference>
<dbReference type="InterPro" id="IPR015917">
    <property type="entry name" value="Pept_C14A"/>
</dbReference>
<evidence type="ECO:0000313" key="10">
    <source>
        <dbReference type="WBParaSite" id="maker-uti_cns_0005147-snap-gene-0.5-mRNA-1"/>
    </source>
</evidence>
<feature type="domain" description="Caspase family p10" evidence="7">
    <location>
        <begin position="227"/>
        <end position="321"/>
    </location>
</feature>
<dbReference type="InterPro" id="IPR002138">
    <property type="entry name" value="Pept_C14_p10"/>
</dbReference>
<dbReference type="InterPro" id="IPR001309">
    <property type="entry name" value="Pept_C14_p20"/>
</dbReference>
<accession>A0A1I8H9H3</accession>
<reference evidence="10" key="1">
    <citation type="submission" date="2016-11" db="UniProtKB">
        <authorList>
            <consortium name="WormBaseParasite"/>
        </authorList>
    </citation>
    <scope>IDENTIFICATION</scope>
</reference>
<keyword evidence="2" id="KW-0645">Protease</keyword>
<keyword evidence="3" id="KW-0378">Hydrolase</keyword>
<keyword evidence="4" id="KW-0788">Thiol protease</keyword>
<protein>
    <submittedName>
        <fullName evidence="10">Caspase-3-like</fullName>
    </submittedName>
</protein>
<dbReference type="PROSITE" id="PS50207">
    <property type="entry name" value="CASPASE_P10"/>
    <property type="match status" value="1"/>
</dbReference>
<organism evidence="9 10">
    <name type="scientific">Macrostomum lignano</name>
    <dbReference type="NCBI Taxonomy" id="282301"/>
    <lineage>
        <taxon>Eukaryota</taxon>
        <taxon>Metazoa</taxon>
        <taxon>Spiralia</taxon>
        <taxon>Lophotrochozoa</taxon>
        <taxon>Platyhelminthes</taxon>
        <taxon>Rhabditophora</taxon>
        <taxon>Macrostomorpha</taxon>
        <taxon>Macrostomida</taxon>
        <taxon>Macrostomidae</taxon>
        <taxon>Macrostomum</taxon>
    </lineage>
</organism>
<keyword evidence="9" id="KW-1185">Reference proteome</keyword>
<dbReference type="AlphaFoldDB" id="A0A1I8H9H3"/>
<name>A0A1I8H9H3_9PLAT</name>
<dbReference type="InterPro" id="IPR052039">
    <property type="entry name" value="Caspase-related_regulators"/>
</dbReference>
<evidence type="ECO:0000259" key="7">
    <source>
        <dbReference type="PROSITE" id="PS50207"/>
    </source>
</evidence>